<dbReference type="Pfam" id="PF07963">
    <property type="entry name" value="N_methyl"/>
    <property type="match status" value="1"/>
</dbReference>
<feature type="transmembrane region" description="Helical" evidence="1">
    <location>
        <begin position="12"/>
        <end position="37"/>
    </location>
</feature>
<dbReference type="InterPro" id="IPR045584">
    <property type="entry name" value="Pilin-like"/>
</dbReference>
<gene>
    <name evidence="2" type="ORF">BU251_08430</name>
</gene>
<dbReference type="PROSITE" id="PS00409">
    <property type="entry name" value="PROKAR_NTER_METHYL"/>
    <property type="match status" value="1"/>
</dbReference>
<accession>A0A410P711</accession>
<sequence>MLLQKKGRGGKGGFTLVEVVVVAAIFGILGTTLVASFSTGMSVWKRAAGLTYSYRQTIVGLERLAMELRRVMNYPPVGFFGTGTDCYFANIASDGVKNVSYRYDSHDGALFRLSRNLSAGEEDVPERKVIAGIGNFTMAYYGFNSETGSYGFLPQWNSTARGLPMAVKVSFASVDGGRTFEKVIIVPAAQ</sequence>
<dbReference type="KEGG" id="vai:BU251_08430"/>
<evidence type="ECO:0000256" key="1">
    <source>
        <dbReference type="SAM" id="Phobius"/>
    </source>
</evidence>
<keyword evidence="1" id="KW-0812">Transmembrane</keyword>
<dbReference type="NCBIfam" id="TIGR02532">
    <property type="entry name" value="IV_pilin_GFxxxE"/>
    <property type="match status" value="1"/>
</dbReference>
<reference evidence="2 3" key="1">
    <citation type="submission" date="2017-01" db="EMBL/GenBank/DDBJ databases">
        <title>First insights into the biology of 'candidatus Vampirococcus archaeovorus'.</title>
        <authorList>
            <person name="Kizina J."/>
            <person name="Jordan S."/>
            <person name="Stueber K."/>
            <person name="Reinhardt R."/>
            <person name="Harder J."/>
        </authorList>
    </citation>
    <scope>NUCLEOTIDE SEQUENCE [LARGE SCALE GENOMIC DNA]</scope>
    <source>
        <strain evidence="2 3">LiM</strain>
    </source>
</reference>
<evidence type="ECO:0000313" key="2">
    <source>
        <dbReference type="EMBL" id="QAT17744.1"/>
    </source>
</evidence>
<evidence type="ECO:0000313" key="3">
    <source>
        <dbReference type="Proteomes" id="UP000287243"/>
    </source>
</evidence>
<dbReference type="Proteomes" id="UP000287243">
    <property type="component" value="Chromosome"/>
</dbReference>
<dbReference type="InterPro" id="IPR012902">
    <property type="entry name" value="N_methyl_site"/>
</dbReference>
<dbReference type="EMBL" id="CP019384">
    <property type="protein sequence ID" value="QAT17744.1"/>
    <property type="molecule type" value="Genomic_DNA"/>
</dbReference>
<keyword evidence="1" id="KW-0472">Membrane</keyword>
<dbReference type="AlphaFoldDB" id="A0A410P711"/>
<proteinExistence type="predicted"/>
<keyword evidence="1" id="KW-1133">Transmembrane helix</keyword>
<protein>
    <submittedName>
        <fullName evidence="2">Protein containing Prepilin-type cleavage/methylation</fullName>
    </submittedName>
</protein>
<dbReference type="SUPFAM" id="SSF54523">
    <property type="entry name" value="Pili subunits"/>
    <property type="match status" value="2"/>
</dbReference>
<keyword evidence="3" id="KW-1185">Reference proteome</keyword>
<name>A0A410P711_VELA1</name>
<organism evidence="2 3">
    <name type="scientific">Velamenicoccus archaeovorus</name>
    <dbReference type="NCBI Taxonomy" id="1930593"/>
    <lineage>
        <taxon>Bacteria</taxon>
        <taxon>Pseudomonadati</taxon>
        <taxon>Candidatus Omnitrophota</taxon>
        <taxon>Candidatus Velamenicoccus</taxon>
    </lineage>
</organism>